<dbReference type="AlphaFoldDB" id="A0A1G6IBB3"/>
<feature type="domain" description="N-acetyltransferase" evidence="2">
    <location>
        <begin position="116"/>
        <end position="256"/>
    </location>
</feature>
<dbReference type="CDD" id="cd04301">
    <property type="entry name" value="NAT_SF"/>
    <property type="match status" value="1"/>
</dbReference>
<dbReference type="RefSeq" id="WP_167345233.1">
    <property type="nucleotide sequence ID" value="NZ_FMYG01000003.1"/>
</dbReference>
<feature type="region of interest" description="Disordered" evidence="1">
    <location>
        <begin position="57"/>
        <end position="92"/>
    </location>
</feature>
<gene>
    <name evidence="3" type="ORF">SAMN05216418_1459</name>
</gene>
<dbReference type="GO" id="GO:0016747">
    <property type="term" value="F:acyltransferase activity, transferring groups other than amino-acyl groups"/>
    <property type="evidence" value="ECO:0007669"/>
    <property type="project" value="InterPro"/>
</dbReference>
<dbReference type="PROSITE" id="PS51186">
    <property type="entry name" value="GNAT"/>
    <property type="match status" value="1"/>
</dbReference>
<evidence type="ECO:0000313" key="4">
    <source>
        <dbReference type="Proteomes" id="UP000183203"/>
    </source>
</evidence>
<evidence type="ECO:0000259" key="2">
    <source>
        <dbReference type="PROSITE" id="PS51186"/>
    </source>
</evidence>
<proteinExistence type="predicted"/>
<sequence length="780" mass="85081">MDLATDHALTLSPTARHVALREARTCWFDNRIRQELTVREILDRFTDGYGRGVKQGPCIRSRPSFGRHHSALHAKDGSEPARQSSSFPRVLDDASRTSETISDMPAHPVTLTHLSAALSKNEWKALLALAKSHRAALGFLPDSAFADRVRRGTLAVAHAGGQLVGYCLYDRSRRGQIKLVHVCVADTARRLGVGKQLVESVMQHNPGASGIVAHCRRDYTGIDRFWEALGMAPRAERAGRAVQGSTLSIWWRALGAPDLLEDAALTGGLPLVVYDTNVVSDLYASPHVDRPDRGASLGLLAGWLQTAITPAVSSHVDIELNRIQDEAERVRQMNLSQELLRLRWSGAENGATLERLRASVGAAALKADPSLTDDLCHLADALTAGASFFVTNDENFLRVATSALGSDSMLQVIRPHELVIRMLDQLNGPSYRPRLLATPALEWLPATDVPEGLLVDAFISHECGESGASLTRSLRACFAQNPSRTRVLVDGTNRPWALLSDRVDGPQLTANIFRVRRGDAAGTTALQLARHLRERALESGVTQTTVSDPSLNMVSVEALRRDGFDVGGAAPVATLIASARTREDVESSFPSTAGLPAADLERRFWPLTLLSEGIPTFVAPIRPRYAKRLFGLQDDALWSDRKRGLGLSREHAYFSAANRALPPEGSRILWYATADDTDVLRRMVAHSRSRGAQRLSPEQAHDASSHLGVYRRRDVDAAAGKDGLVTVLRFEDTAILPTPLGAAALDTVLERHSVKPPFLSFRQVPPAMFDDIVAWDGHLA</sequence>
<keyword evidence="3" id="KW-0808">Transferase</keyword>
<organism evidence="3 4">
    <name type="scientific">Microbacterium enclense</name>
    <dbReference type="NCBI Taxonomy" id="993073"/>
    <lineage>
        <taxon>Bacteria</taxon>
        <taxon>Bacillati</taxon>
        <taxon>Actinomycetota</taxon>
        <taxon>Actinomycetes</taxon>
        <taxon>Micrococcales</taxon>
        <taxon>Microbacteriaceae</taxon>
        <taxon>Microbacterium</taxon>
    </lineage>
</organism>
<name>A0A1G6IBB3_9MICO</name>
<dbReference type="Gene3D" id="3.40.630.30">
    <property type="match status" value="1"/>
</dbReference>
<accession>A0A1G6IBB3</accession>
<dbReference type="STRING" id="993073.AS029_06015"/>
<protein>
    <submittedName>
        <fullName evidence="3">Acetyltransferase (GNAT) domain-containing protein</fullName>
    </submittedName>
</protein>
<dbReference type="Pfam" id="PF13508">
    <property type="entry name" value="Acetyltransf_7"/>
    <property type="match status" value="1"/>
</dbReference>
<dbReference type="InterPro" id="IPR000182">
    <property type="entry name" value="GNAT_dom"/>
</dbReference>
<dbReference type="InterPro" id="IPR016181">
    <property type="entry name" value="Acyl_CoA_acyltransferase"/>
</dbReference>
<dbReference type="EMBL" id="FMYG01000003">
    <property type="protein sequence ID" value="SDC03819.1"/>
    <property type="molecule type" value="Genomic_DNA"/>
</dbReference>
<dbReference type="Proteomes" id="UP000183203">
    <property type="component" value="Unassembled WGS sequence"/>
</dbReference>
<dbReference type="SUPFAM" id="SSF55729">
    <property type="entry name" value="Acyl-CoA N-acyltransferases (Nat)"/>
    <property type="match status" value="1"/>
</dbReference>
<evidence type="ECO:0000313" key="3">
    <source>
        <dbReference type="EMBL" id="SDC03819.1"/>
    </source>
</evidence>
<evidence type="ECO:0000256" key="1">
    <source>
        <dbReference type="SAM" id="MobiDB-lite"/>
    </source>
</evidence>
<reference evidence="3 4" key="1">
    <citation type="submission" date="2016-09" db="EMBL/GenBank/DDBJ databases">
        <authorList>
            <person name="Capua I."/>
            <person name="De Benedictis P."/>
            <person name="Joannis T."/>
            <person name="Lombin L.H."/>
            <person name="Cattoli G."/>
        </authorList>
    </citation>
    <scope>NUCLEOTIDE SEQUENCE [LARGE SCALE GENOMIC DNA]</scope>
    <source>
        <strain evidence="3 4">NIO-1002</strain>
    </source>
</reference>